<organism evidence="5 6">
    <name type="scientific">Paragonimus skrjabini miyazakii</name>
    <dbReference type="NCBI Taxonomy" id="59628"/>
    <lineage>
        <taxon>Eukaryota</taxon>
        <taxon>Metazoa</taxon>
        <taxon>Spiralia</taxon>
        <taxon>Lophotrochozoa</taxon>
        <taxon>Platyhelminthes</taxon>
        <taxon>Trematoda</taxon>
        <taxon>Digenea</taxon>
        <taxon>Plagiorchiida</taxon>
        <taxon>Troglotremata</taxon>
        <taxon>Troglotrematidae</taxon>
        <taxon>Paragonimus</taxon>
    </lineage>
</organism>
<feature type="transmembrane region" description="Helical" evidence="3">
    <location>
        <begin position="59"/>
        <end position="82"/>
    </location>
</feature>
<feature type="transmembrane region" description="Helical" evidence="3">
    <location>
        <begin position="401"/>
        <end position="425"/>
    </location>
</feature>
<dbReference type="AlphaFoldDB" id="A0A8S9Z0P7"/>
<dbReference type="Gene3D" id="2.20.100.10">
    <property type="entry name" value="Thrombospondin type-1 (TSP1) repeat"/>
    <property type="match status" value="1"/>
</dbReference>
<evidence type="ECO:0000256" key="2">
    <source>
        <dbReference type="ARBA" id="ARBA00023157"/>
    </source>
</evidence>
<dbReference type="PANTHER" id="PTHR22906">
    <property type="entry name" value="PROPERDIN"/>
    <property type="match status" value="1"/>
</dbReference>
<feature type="domain" description="EGF-like" evidence="4">
    <location>
        <begin position="251"/>
        <end position="262"/>
    </location>
</feature>
<dbReference type="InterPro" id="IPR036383">
    <property type="entry name" value="TSP1_rpt_sf"/>
</dbReference>
<dbReference type="PROSITE" id="PS50092">
    <property type="entry name" value="TSP1"/>
    <property type="match status" value="1"/>
</dbReference>
<name>A0A8S9Z0P7_9TREM</name>
<dbReference type="InterPro" id="IPR052065">
    <property type="entry name" value="Compl_asym_regulator"/>
</dbReference>
<keyword evidence="3" id="KW-0812">Transmembrane</keyword>
<dbReference type="SUPFAM" id="SSF82895">
    <property type="entry name" value="TSP-1 type 1 repeat"/>
    <property type="match status" value="1"/>
</dbReference>
<evidence type="ECO:0000313" key="6">
    <source>
        <dbReference type="Proteomes" id="UP000822476"/>
    </source>
</evidence>
<keyword evidence="6" id="KW-1185">Reference proteome</keyword>
<feature type="non-terminal residue" evidence="5">
    <location>
        <position position="1"/>
    </location>
</feature>
<keyword evidence="2" id="KW-1015">Disulfide bond</keyword>
<keyword evidence="3" id="KW-1133">Transmembrane helix</keyword>
<comment type="caution">
    <text evidence="5">The sequence shown here is derived from an EMBL/GenBank/DDBJ whole genome shotgun (WGS) entry which is preliminary data.</text>
</comment>
<proteinExistence type="predicted"/>
<evidence type="ECO:0000256" key="3">
    <source>
        <dbReference type="SAM" id="Phobius"/>
    </source>
</evidence>
<gene>
    <name evidence="5" type="ORF">EG68_03817</name>
</gene>
<evidence type="ECO:0000259" key="4">
    <source>
        <dbReference type="PROSITE" id="PS01186"/>
    </source>
</evidence>
<keyword evidence="1" id="KW-0677">Repeat</keyword>
<evidence type="ECO:0000256" key="1">
    <source>
        <dbReference type="ARBA" id="ARBA00022737"/>
    </source>
</evidence>
<dbReference type="InterPro" id="IPR000884">
    <property type="entry name" value="TSP1_rpt"/>
</dbReference>
<dbReference type="PANTHER" id="PTHR22906:SF21">
    <property type="entry name" value="SEMA DOMAIN-CONTAINING PROTEIN"/>
    <property type="match status" value="1"/>
</dbReference>
<evidence type="ECO:0000313" key="5">
    <source>
        <dbReference type="EMBL" id="KAF7258913.1"/>
    </source>
</evidence>
<dbReference type="PROSITE" id="PS01186">
    <property type="entry name" value="EGF_2"/>
    <property type="match status" value="1"/>
</dbReference>
<dbReference type="OrthoDB" id="10050940at2759"/>
<dbReference type="SMART" id="SM00209">
    <property type="entry name" value="TSP1"/>
    <property type="match status" value="1"/>
</dbReference>
<dbReference type="Proteomes" id="UP000822476">
    <property type="component" value="Unassembled WGS sequence"/>
</dbReference>
<accession>A0A8S9Z0P7</accession>
<protein>
    <recommendedName>
        <fullName evidence="4">EGF-like domain-containing protein</fullName>
    </recommendedName>
</protein>
<reference evidence="5" key="1">
    <citation type="submission" date="2019-07" db="EMBL/GenBank/DDBJ databases">
        <title>Annotation for the trematode Paragonimus miyazaki's.</title>
        <authorList>
            <person name="Choi Y.-J."/>
        </authorList>
    </citation>
    <scope>NUCLEOTIDE SEQUENCE</scope>
    <source>
        <strain evidence="5">Japan</strain>
    </source>
</reference>
<sequence>STLATSTNNKLFCSLCTSGYSAFAQLLVHRSLERRQCSLRRTCSSDPHKLKAVNYPVHVWFKIVFSVPCHVLILLLFLSFCLKTTFYFVLSLLFRTICDPMATGKGFPDMLYAFTREDFAKDSTDSVRVEFTSNMQYIEEGYFVIMYYFMNICACLKKEVSSTHFPGNHIDSNSGRHNTSRLACTNVEKSNGVCRQIRDPSKSEVISPRSRPKFKDVYSRDYMCECNSGYLYNRTLKQCLKHVTPCKQDECHCHHGYSGSHCEHSPPALYWSAWSTWSKCSVPCGVGVQVRHRTCPLRNRCVGPTSQTSRCVGPVFYCSDFAEEDYQVSTRGMGTQIVQNWGIGWTAGDDRSLNDAFYWSETEDGLPDLHFKKENFRLLDYFVWASLIQLSQKWTLYELMIYHAVLLSLTTFPLLLIILAVSRLIRRFLKTANRSQKSFTDSLSESPTE</sequence>
<dbReference type="EMBL" id="JTDE01001469">
    <property type="protein sequence ID" value="KAF7258913.1"/>
    <property type="molecule type" value="Genomic_DNA"/>
</dbReference>
<dbReference type="Pfam" id="PF00090">
    <property type="entry name" value="TSP_1"/>
    <property type="match status" value="1"/>
</dbReference>
<keyword evidence="3" id="KW-0472">Membrane</keyword>
<dbReference type="InterPro" id="IPR000742">
    <property type="entry name" value="EGF"/>
</dbReference>